<evidence type="ECO:0000313" key="1">
    <source>
        <dbReference type="EMBL" id="KAJ9157705.1"/>
    </source>
</evidence>
<reference evidence="1" key="1">
    <citation type="submission" date="2022-07" db="EMBL/GenBank/DDBJ databases">
        <title>Fungi with potential for degradation of polypropylene.</title>
        <authorList>
            <person name="Gostincar C."/>
        </authorList>
    </citation>
    <scope>NUCLEOTIDE SEQUENCE</scope>
    <source>
        <strain evidence="1">EXF-13308</strain>
    </source>
</reference>
<dbReference type="AlphaFoldDB" id="A0AA38W0W1"/>
<comment type="caution">
    <text evidence="1">The sequence shown here is derived from an EMBL/GenBank/DDBJ whole genome shotgun (WGS) entry which is preliminary data.</text>
</comment>
<sequence length="97" mass="10890">MRAGRSGQEAVSVGYHDQPDERILATELDEAIGQDVRLMGRLMAHGHLHDVLVPPSWLDWNPSHRRMTHQWTPGGCRGSCLKDLFNFPNQGCSTRAL</sequence>
<name>A0AA38W0W1_9PEZI</name>
<accession>A0AA38W0W1</accession>
<dbReference type="EMBL" id="JANBVO010000001">
    <property type="protein sequence ID" value="KAJ9157705.1"/>
    <property type="molecule type" value="Genomic_DNA"/>
</dbReference>
<dbReference type="Proteomes" id="UP001174694">
    <property type="component" value="Unassembled WGS sequence"/>
</dbReference>
<organism evidence="1 2">
    <name type="scientific">Pleurostoma richardsiae</name>
    <dbReference type="NCBI Taxonomy" id="41990"/>
    <lineage>
        <taxon>Eukaryota</taxon>
        <taxon>Fungi</taxon>
        <taxon>Dikarya</taxon>
        <taxon>Ascomycota</taxon>
        <taxon>Pezizomycotina</taxon>
        <taxon>Sordariomycetes</taxon>
        <taxon>Sordariomycetidae</taxon>
        <taxon>Calosphaeriales</taxon>
        <taxon>Pleurostomataceae</taxon>
        <taxon>Pleurostoma</taxon>
    </lineage>
</organism>
<proteinExistence type="predicted"/>
<gene>
    <name evidence="1" type="ORF">NKR23_g667</name>
</gene>
<evidence type="ECO:0000313" key="2">
    <source>
        <dbReference type="Proteomes" id="UP001174694"/>
    </source>
</evidence>
<keyword evidence="2" id="KW-1185">Reference proteome</keyword>
<protein>
    <submittedName>
        <fullName evidence="1">Uncharacterized protein</fullName>
    </submittedName>
</protein>